<sequence>MLGTDRRAIEKNHAAGLIFTFDLFKEVLPPPKLRPANEQLCGNLNMVANNVAQTVSVPPSKAC</sequence>
<dbReference type="Proteomes" id="UP000004949">
    <property type="component" value="Unassembled WGS sequence"/>
</dbReference>
<evidence type="ECO:0000313" key="2">
    <source>
        <dbReference type="Proteomes" id="UP000004949"/>
    </source>
</evidence>
<accession>G6XMX4</accession>
<keyword evidence="2" id="KW-1185">Reference proteome</keyword>
<dbReference type="AlphaFoldDB" id="G6XMX4"/>
<proteinExistence type="predicted"/>
<dbReference type="EMBL" id="AGQV01000017">
    <property type="protein sequence ID" value="EHH66895.1"/>
    <property type="molecule type" value="Genomic_DNA"/>
</dbReference>
<reference evidence="1 2" key="1">
    <citation type="submission" date="2011-10" db="EMBL/GenBank/DDBJ databases">
        <title>Genome sequence of Gluconobacter morbifer G707, isolated from Drosophila gut.</title>
        <authorList>
            <person name="Lee W.-J."/>
            <person name="Kim E.-K."/>
        </authorList>
    </citation>
    <scope>NUCLEOTIDE SEQUENCE [LARGE SCALE GENOMIC DNA]</scope>
    <source>
        <strain evidence="1 2">G707</strain>
    </source>
</reference>
<protein>
    <submittedName>
        <fullName evidence="1">Uncharacterized protein</fullName>
    </submittedName>
</protein>
<gene>
    <name evidence="1" type="ORF">GMO_28420</name>
</gene>
<organism evidence="1 2">
    <name type="scientific">Gluconobacter morbifer G707</name>
    <dbReference type="NCBI Taxonomy" id="1088869"/>
    <lineage>
        <taxon>Bacteria</taxon>
        <taxon>Pseudomonadati</taxon>
        <taxon>Pseudomonadota</taxon>
        <taxon>Alphaproteobacteria</taxon>
        <taxon>Acetobacterales</taxon>
        <taxon>Acetobacteraceae</taxon>
        <taxon>Gluconobacter</taxon>
    </lineage>
</organism>
<evidence type="ECO:0000313" key="1">
    <source>
        <dbReference type="EMBL" id="EHH66895.1"/>
    </source>
</evidence>
<comment type="caution">
    <text evidence="1">The sequence shown here is derived from an EMBL/GenBank/DDBJ whole genome shotgun (WGS) entry which is preliminary data.</text>
</comment>
<name>G6XMX4_9PROT</name>
<dbReference type="PATRIC" id="fig|1088869.3.peg.2837"/>